<dbReference type="GO" id="GO:0003677">
    <property type="term" value="F:DNA binding"/>
    <property type="evidence" value="ECO:0007669"/>
    <property type="project" value="UniProtKB-KW"/>
</dbReference>
<keyword evidence="6" id="KW-0547">Nucleotide-binding</keyword>
<dbReference type="Gene3D" id="1.20.272.10">
    <property type="match status" value="1"/>
</dbReference>
<proteinExistence type="inferred from homology"/>
<evidence type="ECO:0000313" key="13">
    <source>
        <dbReference type="Proteomes" id="UP001153365"/>
    </source>
</evidence>
<evidence type="ECO:0000259" key="11">
    <source>
        <dbReference type="PROSITE" id="PS50172"/>
    </source>
</evidence>
<evidence type="ECO:0000256" key="4">
    <source>
        <dbReference type="ARBA" id="ARBA00022553"/>
    </source>
</evidence>
<dbReference type="GO" id="GO:0006271">
    <property type="term" value="P:DNA strand elongation involved in DNA replication"/>
    <property type="evidence" value="ECO:0007669"/>
    <property type="project" value="UniProtKB-ARBA"/>
</dbReference>
<dbReference type="FunFam" id="3.40.50.300:FF:000395">
    <property type="entry name" value="Replication factor C subunit 1"/>
    <property type="match status" value="1"/>
</dbReference>
<dbReference type="SUPFAM" id="SSF52113">
    <property type="entry name" value="BRCT domain"/>
    <property type="match status" value="1"/>
</dbReference>
<dbReference type="InterPro" id="IPR036420">
    <property type="entry name" value="BRCT_dom_sf"/>
</dbReference>
<evidence type="ECO:0000256" key="1">
    <source>
        <dbReference type="ARBA" id="ARBA00004123"/>
    </source>
</evidence>
<dbReference type="EMBL" id="CALTRL010005790">
    <property type="protein sequence ID" value="CAH7686414.1"/>
    <property type="molecule type" value="Genomic_DNA"/>
</dbReference>
<protein>
    <recommendedName>
        <fullName evidence="3">Replication factor C subunit 1</fullName>
    </recommendedName>
</protein>
<evidence type="ECO:0000256" key="10">
    <source>
        <dbReference type="SAM" id="MobiDB-lite"/>
    </source>
</evidence>
<dbReference type="Gene3D" id="3.40.50.300">
    <property type="entry name" value="P-loop containing nucleotide triphosphate hydrolases"/>
    <property type="match status" value="1"/>
</dbReference>
<dbReference type="InterPro" id="IPR003959">
    <property type="entry name" value="ATPase_AAA_core"/>
</dbReference>
<dbReference type="SUPFAM" id="SSF48019">
    <property type="entry name" value="post-AAA+ oligomerization domain-like"/>
    <property type="match status" value="1"/>
</dbReference>
<dbReference type="FunFam" id="1.20.272.10:FF:000005">
    <property type="entry name" value="Replication factor C subunit 1"/>
    <property type="match status" value="1"/>
</dbReference>
<keyword evidence="5" id="KW-0235">DNA replication</keyword>
<dbReference type="FunFam" id="3.40.50.10190:FF:000001">
    <property type="entry name" value="Replication factor C subunit 1"/>
    <property type="match status" value="1"/>
</dbReference>
<keyword evidence="4" id="KW-0597">Phosphoprotein</keyword>
<dbReference type="Pfam" id="PF00004">
    <property type="entry name" value="AAA"/>
    <property type="match status" value="1"/>
</dbReference>
<dbReference type="SMART" id="SM00292">
    <property type="entry name" value="BRCT"/>
    <property type="match status" value="1"/>
</dbReference>
<keyword evidence="13" id="KW-1185">Reference proteome</keyword>
<evidence type="ECO:0000256" key="3">
    <source>
        <dbReference type="ARBA" id="ARBA00020401"/>
    </source>
</evidence>
<dbReference type="CDD" id="cd18140">
    <property type="entry name" value="HLD_clamp_RFC"/>
    <property type="match status" value="1"/>
</dbReference>
<feature type="region of interest" description="Disordered" evidence="10">
    <location>
        <begin position="685"/>
        <end position="751"/>
    </location>
</feature>
<evidence type="ECO:0000256" key="2">
    <source>
        <dbReference type="ARBA" id="ARBA00006116"/>
    </source>
</evidence>
<dbReference type="FunFam" id="1.10.8.60:FF:000021">
    <property type="entry name" value="Replication factor C subunit 1"/>
    <property type="match status" value="1"/>
</dbReference>
<comment type="similarity">
    <text evidence="2">Belongs to the activator 1 large subunit family.</text>
</comment>
<evidence type="ECO:0000256" key="7">
    <source>
        <dbReference type="ARBA" id="ARBA00022840"/>
    </source>
</evidence>
<evidence type="ECO:0000256" key="9">
    <source>
        <dbReference type="ARBA" id="ARBA00023242"/>
    </source>
</evidence>
<organism evidence="12 13">
    <name type="scientific">Phakopsora pachyrhizi</name>
    <name type="common">Asian soybean rust disease fungus</name>
    <dbReference type="NCBI Taxonomy" id="170000"/>
    <lineage>
        <taxon>Eukaryota</taxon>
        <taxon>Fungi</taxon>
        <taxon>Dikarya</taxon>
        <taxon>Basidiomycota</taxon>
        <taxon>Pucciniomycotina</taxon>
        <taxon>Pucciniomycetes</taxon>
        <taxon>Pucciniales</taxon>
        <taxon>Phakopsoraceae</taxon>
        <taxon>Phakopsora</taxon>
    </lineage>
</organism>
<dbReference type="PANTHER" id="PTHR23389:SF6">
    <property type="entry name" value="REPLICATION FACTOR C SUBUNIT 1"/>
    <property type="match status" value="1"/>
</dbReference>
<keyword evidence="7" id="KW-0067">ATP-binding</keyword>
<dbReference type="PIRSF" id="PIRSF036578">
    <property type="entry name" value="RFC1"/>
    <property type="match status" value="1"/>
</dbReference>
<dbReference type="SMART" id="SM00382">
    <property type="entry name" value="AAA"/>
    <property type="match status" value="1"/>
</dbReference>
<evidence type="ECO:0000256" key="5">
    <source>
        <dbReference type="ARBA" id="ARBA00022705"/>
    </source>
</evidence>
<evidence type="ECO:0000256" key="6">
    <source>
        <dbReference type="ARBA" id="ARBA00022741"/>
    </source>
</evidence>
<dbReference type="Pfam" id="PF08519">
    <property type="entry name" value="RFC1"/>
    <property type="match status" value="1"/>
</dbReference>
<dbReference type="GO" id="GO:0005663">
    <property type="term" value="C:DNA replication factor C complex"/>
    <property type="evidence" value="ECO:0007669"/>
    <property type="project" value="InterPro"/>
</dbReference>
<dbReference type="GO" id="GO:0016887">
    <property type="term" value="F:ATP hydrolysis activity"/>
    <property type="evidence" value="ECO:0007669"/>
    <property type="project" value="InterPro"/>
</dbReference>
<dbReference type="Gene3D" id="1.10.8.60">
    <property type="match status" value="1"/>
</dbReference>
<dbReference type="SUPFAM" id="SSF52540">
    <property type="entry name" value="P-loop containing nucleoside triphosphate hydrolases"/>
    <property type="match status" value="1"/>
</dbReference>
<dbReference type="InterPro" id="IPR047854">
    <property type="entry name" value="RFC_lid"/>
</dbReference>
<name>A0AAV0BIL3_PHAPC</name>
<keyword evidence="8" id="KW-0238">DNA-binding</keyword>
<dbReference type="GO" id="GO:0005524">
    <property type="term" value="F:ATP binding"/>
    <property type="evidence" value="ECO:0007669"/>
    <property type="project" value="UniProtKB-KW"/>
</dbReference>
<dbReference type="CDD" id="cd00009">
    <property type="entry name" value="AAA"/>
    <property type="match status" value="1"/>
</dbReference>
<dbReference type="GO" id="GO:0006281">
    <property type="term" value="P:DNA repair"/>
    <property type="evidence" value="ECO:0007669"/>
    <property type="project" value="InterPro"/>
</dbReference>
<sequence length="751" mass="83242">MVDKSKVPEKRKWYPGQQRPGPSAPGSKLIPEGQENCLAGLTFVFTGELDSLGRDEAISLCKRYGGRVTTLPSSKTSYVVLGSDAGPKKLEAIKKHKIKTLNEDEFLELISTRSAGSVDPKTLKKQEDEVKKVEELAKSIGPPKSSLNEKEIAGQLWTVKYAPKTLSELCGNKAQIERLQTWLKDWLVLSFFFFCNANFSKPGKDGLGLYRAVVISGPPGVGKTTAAHLIAQVEGFEILELNASDTRSKKLLEVGYKDVTSNTSIAGFFQTSTQRSEKLVLIMDEVDGMSAGDRGGVGALNVLIRKTQVPIIAIANDMSLPKMRPLKSTAHSIVFRRPDANTIRSRMMSIAFREGMKIPGNAIDELVAGSQSDIRLVINMLSTWKLGNQSSATKTMNFDEARKLAQANEKNTIVSPWSLTSKLFAPQTWSQNSSMTLMDKCDLYFQDHDMLPLFVQDGYVKHEYGLARTFDAKEKSAKKMELLSKAADSITDGDMVDRLIHGPQQHWSLMPLHGVFSCVRPAYYCHGPSTSTGYPGGGFSFPAWFGKNSTQTKLNRLLSEVQMRMKLKISADKREVLMSYLPILYPRLFDPLLNKKDGADGVTEVIELMDDYYLTKDEWDSIVELMALGKSAEEVLKKIPSASKSAFTRKYNKMSHPIPFHKDVDIQPSKKLKVDNVPDLEDLVETEAEEEEEEEDNLANDISKDKLIKPKKNSSTTPSSNAKNANSNGNSSGKDVKRNLKNGSGGTKRKK</sequence>
<evidence type="ECO:0000256" key="8">
    <source>
        <dbReference type="ARBA" id="ARBA00023125"/>
    </source>
</evidence>
<comment type="caution">
    <text evidence="12">The sequence shown here is derived from an EMBL/GenBank/DDBJ whole genome shotgun (WGS) entry which is preliminary data.</text>
</comment>
<dbReference type="InterPro" id="IPR008921">
    <property type="entry name" value="DNA_pol3_clamp-load_cplx_C"/>
</dbReference>
<gene>
    <name evidence="12" type="ORF">PPACK8108_LOCUS21059</name>
</gene>
<dbReference type="GO" id="GO:0005634">
    <property type="term" value="C:nucleus"/>
    <property type="evidence" value="ECO:0007669"/>
    <property type="project" value="UniProtKB-SubCell"/>
</dbReference>
<dbReference type="PANTHER" id="PTHR23389">
    <property type="entry name" value="CHROMOSOME TRANSMISSION FIDELITY FACTOR 18"/>
    <property type="match status" value="1"/>
</dbReference>
<feature type="compositionally biased region" description="Low complexity" evidence="10">
    <location>
        <begin position="713"/>
        <end position="733"/>
    </location>
</feature>
<comment type="subcellular location">
    <subcellularLocation>
        <location evidence="1">Nucleus</location>
    </subcellularLocation>
</comment>
<dbReference type="InterPro" id="IPR012178">
    <property type="entry name" value="RFC1"/>
</dbReference>
<feature type="compositionally biased region" description="Acidic residues" evidence="10">
    <location>
        <begin position="685"/>
        <end position="698"/>
    </location>
</feature>
<dbReference type="Pfam" id="PF25361">
    <property type="entry name" value="AAA_lid_RFC1"/>
    <property type="match status" value="1"/>
</dbReference>
<feature type="domain" description="BRCT" evidence="11">
    <location>
        <begin position="33"/>
        <end position="123"/>
    </location>
</feature>
<keyword evidence="9" id="KW-0539">Nucleus</keyword>
<feature type="region of interest" description="Disordered" evidence="10">
    <location>
        <begin position="1"/>
        <end position="31"/>
    </location>
</feature>
<dbReference type="Proteomes" id="UP001153365">
    <property type="component" value="Unassembled WGS sequence"/>
</dbReference>
<dbReference type="InterPro" id="IPR001357">
    <property type="entry name" value="BRCT_dom"/>
</dbReference>
<evidence type="ECO:0000313" key="12">
    <source>
        <dbReference type="EMBL" id="CAH7686414.1"/>
    </source>
</evidence>
<dbReference type="PROSITE" id="PS50172">
    <property type="entry name" value="BRCT"/>
    <property type="match status" value="1"/>
</dbReference>
<dbReference type="InterPro" id="IPR013725">
    <property type="entry name" value="DNA_replication_fac_RFC1_C"/>
</dbReference>
<reference evidence="12" key="1">
    <citation type="submission" date="2022-06" db="EMBL/GenBank/DDBJ databases">
        <authorList>
            <consortium name="SYNGENTA / RWTH Aachen University"/>
        </authorList>
    </citation>
    <scope>NUCLEOTIDE SEQUENCE</scope>
</reference>
<dbReference type="InterPro" id="IPR003593">
    <property type="entry name" value="AAA+_ATPase"/>
</dbReference>
<dbReference type="InterPro" id="IPR027417">
    <property type="entry name" value="P-loop_NTPase"/>
</dbReference>
<dbReference type="Gene3D" id="3.40.50.10190">
    <property type="entry name" value="BRCT domain"/>
    <property type="match status" value="1"/>
</dbReference>
<dbReference type="GO" id="GO:0003689">
    <property type="term" value="F:DNA clamp loader activity"/>
    <property type="evidence" value="ECO:0007669"/>
    <property type="project" value="InterPro"/>
</dbReference>
<dbReference type="CDD" id="cd17752">
    <property type="entry name" value="BRCT_RFC1"/>
    <property type="match status" value="1"/>
</dbReference>
<dbReference type="Pfam" id="PF00533">
    <property type="entry name" value="BRCT"/>
    <property type="match status" value="1"/>
</dbReference>
<feature type="compositionally biased region" description="Basic and acidic residues" evidence="10">
    <location>
        <begin position="1"/>
        <end position="12"/>
    </location>
</feature>
<accession>A0AAV0BIL3</accession>
<dbReference type="AlphaFoldDB" id="A0AAV0BIL3"/>